<organism evidence="2 3">
    <name type="scientific">Trichonephila inaurata madagascariensis</name>
    <dbReference type="NCBI Taxonomy" id="2747483"/>
    <lineage>
        <taxon>Eukaryota</taxon>
        <taxon>Metazoa</taxon>
        <taxon>Ecdysozoa</taxon>
        <taxon>Arthropoda</taxon>
        <taxon>Chelicerata</taxon>
        <taxon>Arachnida</taxon>
        <taxon>Araneae</taxon>
        <taxon>Araneomorphae</taxon>
        <taxon>Entelegynae</taxon>
        <taxon>Araneoidea</taxon>
        <taxon>Nephilidae</taxon>
        <taxon>Trichonephila</taxon>
        <taxon>Trichonephila inaurata</taxon>
    </lineage>
</organism>
<gene>
    <name evidence="2" type="ORF">TNIN_395571</name>
</gene>
<sequence>MFFKHSRQQRLTRFVGSPYLFAGETKTEHACPTPQTKENKKKCENESKHEVDFEMEGPRSQPRWGGKEGCCKRDCFVSRMKLLRAERMGILSH</sequence>
<feature type="region of interest" description="Disordered" evidence="1">
    <location>
        <begin position="29"/>
        <end position="67"/>
    </location>
</feature>
<evidence type="ECO:0000313" key="2">
    <source>
        <dbReference type="EMBL" id="GFY68534.1"/>
    </source>
</evidence>
<reference evidence="2" key="1">
    <citation type="submission" date="2020-08" db="EMBL/GenBank/DDBJ databases">
        <title>Multicomponent nature underlies the extraordinary mechanical properties of spider dragline silk.</title>
        <authorList>
            <person name="Kono N."/>
            <person name="Nakamura H."/>
            <person name="Mori M."/>
            <person name="Yoshida Y."/>
            <person name="Ohtoshi R."/>
            <person name="Malay A.D."/>
            <person name="Moran D.A.P."/>
            <person name="Tomita M."/>
            <person name="Numata K."/>
            <person name="Arakawa K."/>
        </authorList>
    </citation>
    <scope>NUCLEOTIDE SEQUENCE</scope>
</reference>
<evidence type="ECO:0000313" key="3">
    <source>
        <dbReference type="Proteomes" id="UP000886998"/>
    </source>
</evidence>
<feature type="compositionally biased region" description="Basic and acidic residues" evidence="1">
    <location>
        <begin position="37"/>
        <end position="52"/>
    </location>
</feature>
<dbReference type="AlphaFoldDB" id="A0A8X6YFA0"/>
<dbReference type="EMBL" id="BMAV01017109">
    <property type="protein sequence ID" value="GFY68534.1"/>
    <property type="molecule type" value="Genomic_DNA"/>
</dbReference>
<protein>
    <submittedName>
        <fullName evidence="2">Uncharacterized protein</fullName>
    </submittedName>
</protein>
<proteinExistence type="predicted"/>
<accession>A0A8X6YFA0</accession>
<keyword evidence="3" id="KW-1185">Reference proteome</keyword>
<dbReference type="Proteomes" id="UP000886998">
    <property type="component" value="Unassembled WGS sequence"/>
</dbReference>
<comment type="caution">
    <text evidence="2">The sequence shown here is derived from an EMBL/GenBank/DDBJ whole genome shotgun (WGS) entry which is preliminary data.</text>
</comment>
<evidence type="ECO:0000256" key="1">
    <source>
        <dbReference type="SAM" id="MobiDB-lite"/>
    </source>
</evidence>
<name>A0A8X6YFA0_9ARAC</name>